<protein>
    <submittedName>
        <fullName evidence="2">13345_t:CDS:1</fullName>
    </submittedName>
</protein>
<sequence length="270" mass="31264">MVELKSDSTSLGPLGIIVATWLLSASFILTTDSFSRTLVNNNIKEAKWLLYAVNLAVLVNEIIMLPQVIASSNCSNARESPDCRANAVSFTRCSDYTSVRLFYSVDAIKYAAYIIAKTGVLHLSYQRCTVNQFMSQFEDYHAAKCLGSYCHPECSFIPTSSTIREMVLPFFRVYYIILEVLFYRELLHIVKYTKRGQNYRDLIHQIVLFSIDIFQLIATCIYRLIGFRYNLPTHFYFELYSTAFTIFVMTRFWDKIKGIFDRQFSEKAEP</sequence>
<feature type="transmembrane region" description="Helical" evidence="1">
    <location>
        <begin position="12"/>
        <end position="29"/>
    </location>
</feature>
<accession>A0A9N8VNE9</accession>
<feature type="transmembrane region" description="Helical" evidence="1">
    <location>
        <begin position="237"/>
        <end position="253"/>
    </location>
</feature>
<feature type="transmembrane region" description="Helical" evidence="1">
    <location>
        <begin position="49"/>
        <end position="69"/>
    </location>
</feature>
<dbReference type="OrthoDB" id="2334596at2759"/>
<reference evidence="2" key="1">
    <citation type="submission" date="2021-06" db="EMBL/GenBank/DDBJ databases">
        <authorList>
            <person name="Kallberg Y."/>
            <person name="Tangrot J."/>
            <person name="Rosling A."/>
        </authorList>
    </citation>
    <scope>NUCLEOTIDE SEQUENCE</scope>
    <source>
        <strain evidence="2">CL551</strain>
    </source>
</reference>
<organism evidence="2 3">
    <name type="scientific">Acaulospora morrowiae</name>
    <dbReference type="NCBI Taxonomy" id="94023"/>
    <lineage>
        <taxon>Eukaryota</taxon>
        <taxon>Fungi</taxon>
        <taxon>Fungi incertae sedis</taxon>
        <taxon>Mucoromycota</taxon>
        <taxon>Glomeromycotina</taxon>
        <taxon>Glomeromycetes</taxon>
        <taxon>Diversisporales</taxon>
        <taxon>Acaulosporaceae</taxon>
        <taxon>Acaulospora</taxon>
    </lineage>
</organism>
<dbReference type="EMBL" id="CAJVPV010000514">
    <property type="protein sequence ID" value="CAG8460721.1"/>
    <property type="molecule type" value="Genomic_DNA"/>
</dbReference>
<evidence type="ECO:0000313" key="3">
    <source>
        <dbReference type="Proteomes" id="UP000789342"/>
    </source>
</evidence>
<dbReference type="AlphaFoldDB" id="A0A9N8VNE9"/>
<keyword evidence="1" id="KW-1133">Transmembrane helix</keyword>
<proteinExistence type="predicted"/>
<feature type="transmembrane region" description="Helical" evidence="1">
    <location>
        <begin position="202"/>
        <end position="225"/>
    </location>
</feature>
<comment type="caution">
    <text evidence="2">The sequence shown here is derived from an EMBL/GenBank/DDBJ whole genome shotgun (WGS) entry which is preliminary data.</text>
</comment>
<keyword evidence="3" id="KW-1185">Reference proteome</keyword>
<keyword evidence="1" id="KW-0812">Transmembrane</keyword>
<gene>
    <name evidence="2" type="ORF">AMORRO_LOCUS1383</name>
</gene>
<keyword evidence="1" id="KW-0472">Membrane</keyword>
<dbReference type="Proteomes" id="UP000789342">
    <property type="component" value="Unassembled WGS sequence"/>
</dbReference>
<name>A0A9N8VNE9_9GLOM</name>
<evidence type="ECO:0000256" key="1">
    <source>
        <dbReference type="SAM" id="Phobius"/>
    </source>
</evidence>
<evidence type="ECO:0000313" key="2">
    <source>
        <dbReference type="EMBL" id="CAG8460721.1"/>
    </source>
</evidence>